<proteinExistence type="predicted"/>
<dbReference type="Proteomes" id="UP000636960">
    <property type="component" value="Unassembled WGS sequence"/>
</dbReference>
<evidence type="ECO:0000313" key="2">
    <source>
        <dbReference type="Proteomes" id="UP000636960"/>
    </source>
</evidence>
<dbReference type="EMBL" id="BOMV01000055">
    <property type="protein sequence ID" value="GIE97116.1"/>
    <property type="molecule type" value="Genomic_DNA"/>
</dbReference>
<dbReference type="RefSeq" id="WP_203783732.1">
    <property type="nucleotide sequence ID" value="NZ_BOMV01000055.1"/>
</dbReference>
<evidence type="ECO:0000313" key="1">
    <source>
        <dbReference type="EMBL" id="GIE97116.1"/>
    </source>
</evidence>
<accession>A0A919MRE4</accession>
<dbReference type="AlphaFoldDB" id="A0A919MRE4"/>
<protein>
    <submittedName>
        <fullName evidence="1">Uncharacterized protein</fullName>
    </submittedName>
</protein>
<comment type="caution">
    <text evidence="1">The sequence shown here is derived from an EMBL/GenBank/DDBJ whole genome shotgun (WGS) entry which is preliminary data.</text>
</comment>
<organism evidence="1 2">
    <name type="scientific">Paractinoplanes rishiriensis</name>
    <dbReference type="NCBI Taxonomy" id="1050105"/>
    <lineage>
        <taxon>Bacteria</taxon>
        <taxon>Bacillati</taxon>
        <taxon>Actinomycetota</taxon>
        <taxon>Actinomycetes</taxon>
        <taxon>Micromonosporales</taxon>
        <taxon>Micromonosporaceae</taxon>
        <taxon>Paractinoplanes</taxon>
    </lineage>
</organism>
<keyword evidence="2" id="KW-1185">Reference proteome</keyword>
<gene>
    <name evidence="1" type="ORF">Ari01nite_45810</name>
</gene>
<reference evidence="1" key="1">
    <citation type="submission" date="2021-01" db="EMBL/GenBank/DDBJ databases">
        <title>Whole genome shotgun sequence of Actinoplanes rishiriensis NBRC 108556.</title>
        <authorList>
            <person name="Komaki H."/>
            <person name="Tamura T."/>
        </authorList>
    </citation>
    <scope>NUCLEOTIDE SEQUENCE</scope>
    <source>
        <strain evidence="1">NBRC 108556</strain>
    </source>
</reference>
<name>A0A919MRE4_9ACTN</name>
<sequence>MTIEAETDLSAYVLHLLDAHLAAMHDIRERMRLGGTISPGARRTAALDSIVAARRYADRLTGALGDPQSDR</sequence>